<dbReference type="GO" id="GO:0005739">
    <property type="term" value="C:mitochondrion"/>
    <property type="evidence" value="ECO:0007669"/>
    <property type="project" value="UniProtKB-SubCell"/>
</dbReference>
<gene>
    <name evidence="12" type="ORF">T310_4386</name>
</gene>
<dbReference type="RefSeq" id="XP_013328211.1">
    <property type="nucleotide sequence ID" value="XM_013472757.1"/>
</dbReference>
<dbReference type="STRING" id="1408163.A0A0F4YTM1"/>
<dbReference type="InterPro" id="IPR001537">
    <property type="entry name" value="SpoU_MeTrfase"/>
</dbReference>
<reference evidence="12 13" key="1">
    <citation type="submission" date="2015-04" db="EMBL/GenBank/DDBJ databases">
        <authorList>
            <person name="Heijne W.H."/>
            <person name="Fedorova N.D."/>
            <person name="Nierman W.C."/>
            <person name="Vollebregt A.W."/>
            <person name="Zhao Z."/>
            <person name="Wu L."/>
            <person name="Kumar M."/>
            <person name="Stam H."/>
            <person name="van den Berg M.A."/>
            <person name="Pel H.J."/>
        </authorList>
    </citation>
    <scope>NUCLEOTIDE SEQUENCE [LARGE SCALE GENOMIC DNA]</scope>
    <source>
        <strain evidence="12 13">CBS 393.64</strain>
    </source>
</reference>
<keyword evidence="4 12" id="KW-0489">Methyltransferase</keyword>
<comment type="similarity">
    <text evidence="2">Belongs to the class IV-like SAM-binding methyltransferase superfamily. RNA methyltransferase TrmH family.</text>
</comment>
<keyword evidence="8" id="KW-0496">Mitochondrion</keyword>
<dbReference type="SUPFAM" id="SSF75217">
    <property type="entry name" value="alpha/beta knot"/>
    <property type="match status" value="1"/>
</dbReference>
<feature type="region of interest" description="Disordered" evidence="10">
    <location>
        <begin position="93"/>
        <end position="144"/>
    </location>
</feature>
<feature type="compositionally biased region" description="Polar residues" evidence="10">
    <location>
        <begin position="103"/>
        <end position="112"/>
    </location>
</feature>
<dbReference type="CDD" id="cd18105">
    <property type="entry name" value="SpoU-like_MRM1"/>
    <property type="match status" value="1"/>
</dbReference>
<comment type="subcellular location">
    <subcellularLocation>
        <location evidence="1">Mitochondrion</location>
    </subcellularLocation>
</comment>
<sequence>MSMYLRRPLWACLQLVPRAAPVAARLPSVRCASLTSAIDRGIRKSRAAEAAAEARNNKNEPRNTNGSRDTELDDGWDPELDFDEDEFMKTGTFRGLPRKYQKDQNSANGNSKSQKELADGKNSDDEPRNPHMRKKKRGKDHVYSDTVPERIKAHVKVPDSIPYTTPASEFIYGTSAVHAALRCTRRKLYKLYLYQAQGEELSPEKVSIRKLALSKSVRVKMAFADWSSLMDKMSAGRPHNGCILEASPLPKLPVTSLEPVESPFDDHFRVTLGQQSVEEAAVNGTDNRIPIVGRLNSQASAESESPRFPFVILLDGILDPGNLGAIIRSAYFLGVDAIVFAGRNSAPLSPVAIKASAGAAENMTLLKVTNEIDFIRRSRANGWRFYAAEAPGHIDQIAASNGISDSSSGGSSILLDAPTVLMLGSEGTGLMPRLKAHADGFVSVPGARIRPELGLEDPARVDSLNVSVAAALLMEMFMRMPLRLLNLSPPPNAAPETPGDENTGQEAPRTFEFN</sequence>
<dbReference type="GO" id="GO:0016435">
    <property type="term" value="F:rRNA (guanine) methyltransferase activity"/>
    <property type="evidence" value="ECO:0007669"/>
    <property type="project" value="TreeGrafter"/>
</dbReference>
<evidence type="ECO:0000256" key="9">
    <source>
        <dbReference type="ARBA" id="ARBA00034881"/>
    </source>
</evidence>
<feature type="domain" description="RNA 2-O ribose methyltransferase substrate binding" evidence="11">
    <location>
        <begin position="170"/>
        <end position="252"/>
    </location>
</feature>
<accession>A0A0F4YTM1</accession>
<evidence type="ECO:0000256" key="8">
    <source>
        <dbReference type="ARBA" id="ARBA00023128"/>
    </source>
</evidence>
<dbReference type="Proteomes" id="UP000053958">
    <property type="component" value="Unassembled WGS sequence"/>
</dbReference>
<keyword evidence="7" id="KW-0809">Transit peptide</keyword>
<evidence type="ECO:0000313" key="13">
    <source>
        <dbReference type="Proteomes" id="UP000053958"/>
    </source>
</evidence>
<dbReference type="Gene3D" id="3.30.1330.30">
    <property type="match status" value="1"/>
</dbReference>
<name>A0A0F4YTM1_RASE3</name>
<dbReference type="SMART" id="SM00967">
    <property type="entry name" value="SpoU_sub_bind"/>
    <property type="match status" value="1"/>
</dbReference>
<keyword evidence="6" id="KW-0949">S-adenosyl-L-methionine</keyword>
<protein>
    <recommendedName>
        <fullName evidence="9">rRNA methyltransferase 1, mitochondrial</fullName>
    </recommendedName>
</protein>
<keyword evidence="5 12" id="KW-0808">Transferase</keyword>
<dbReference type="EMBL" id="LASV01000179">
    <property type="protein sequence ID" value="KKA21599.1"/>
    <property type="molecule type" value="Genomic_DNA"/>
</dbReference>
<dbReference type="SUPFAM" id="SSF55315">
    <property type="entry name" value="L30e-like"/>
    <property type="match status" value="1"/>
</dbReference>
<feature type="region of interest" description="Disordered" evidence="10">
    <location>
        <begin position="48"/>
        <end position="81"/>
    </location>
</feature>
<feature type="compositionally biased region" description="Basic residues" evidence="10">
    <location>
        <begin position="130"/>
        <end position="139"/>
    </location>
</feature>
<feature type="compositionally biased region" description="Basic and acidic residues" evidence="10">
    <location>
        <begin position="113"/>
        <end position="129"/>
    </location>
</feature>
<evidence type="ECO:0000313" key="12">
    <source>
        <dbReference type="EMBL" id="KKA21599.1"/>
    </source>
</evidence>
<evidence type="ECO:0000256" key="3">
    <source>
        <dbReference type="ARBA" id="ARBA00022552"/>
    </source>
</evidence>
<dbReference type="PANTHER" id="PTHR46103:SF1">
    <property type="entry name" value="RRNA METHYLTRANSFERASE 1, MITOCHONDRIAL"/>
    <property type="match status" value="1"/>
</dbReference>
<dbReference type="OrthoDB" id="270651at2759"/>
<evidence type="ECO:0000256" key="4">
    <source>
        <dbReference type="ARBA" id="ARBA00022603"/>
    </source>
</evidence>
<evidence type="ECO:0000259" key="11">
    <source>
        <dbReference type="SMART" id="SM00967"/>
    </source>
</evidence>
<dbReference type="FunFam" id="3.30.1330.30:FF:000035">
    <property type="entry name" value="TrmH family RNA methyltransferase"/>
    <property type="match status" value="1"/>
</dbReference>
<feature type="compositionally biased region" description="Acidic residues" evidence="10">
    <location>
        <begin position="71"/>
        <end position="81"/>
    </location>
</feature>
<comment type="caution">
    <text evidence="12">The sequence shown here is derived from an EMBL/GenBank/DDBJ whole genome shotgun (WGS) entry which is preliminary data.</text>
</comment>
<evidence type="ECO:0000256" key="7">
    <source>
        <dbReference type="ARBA" id="ARBA00022946"/>
    </source>
</evidence>
<evidence type="ECO:0000256" key="1">
    <source>
        <dbReference type="ARBA" id="ARBA00004173"/>
    </source>
</evidence>
<dbReference type="Gene3D" id="3.40.1280.10">
    <property type="match status" value="1"/>
</dbReference>
<dbReference type="InterPro" id="IPR029064">
    <property type="entry name" value="Ribosomal_eL30-like_sf"/>
</dbReference>
<proteinExistence type="inferred from homology"/>
<evidence type="ECO:0000256" key="5">
    <source>
        <dbReference type="ARBA" id="ARBA00022679"/>
    </source>
</evidence>
<dbReference type="PANTHER" id="PTHR46103">
    <property type="entry name" value="RRNA METHYLTRANSFERASE 1, MITOCHONDRIAL"/>
    <property type="match status" value="1"/>
</dbReference>
<dbReference type="AlphaFoldDB" id="A0A0F4YTM1"/>
<dbReference type="InterPro" id="IPR013123">
    <property type="entry name" value="SpoU_subst-bd"/>
</dbReference>
<evidence type="ECO:0000256" key="10">
    <source>
        <dbReference type="SAM" id="MobiDB-lite"/>
    </source>
</evidence>
<evidence type="ECO:0000256" key="6">
    <source>
        <dbReference type="ARBA" id="ARBA00022691"/>
    </source>
</evidence>
<dbReference type="GeneID" id="25316734"/>
<evidence type="ECO:0000256" key="2">
    <source>
        <dbReference type="ARBA" id="ARBA00007228"/>
    </source>
</evidence>
<feature type="region of interest" description="Disordered" evidence="10">
    <location>
        <begin position="488"/>
        <end position="514"/>
    </location>
</feature>
<keyword evidence="3" id="KW-0698">rRNA processing</keyword>
<keyword evidence="13" id="KW-1185">Reference proteome</keyword>
<dbReference type="InterPro" id="IPR047261">
    <property type="entry name" value="MRM1_MeTrfase_dom"/>
</dbReference>
<dbReference type="InterPro" id="IPR029026">
    <property type="entry name" value="tRNA_m1G_MTases_N"/>
</dbReference>
<dbReference type="Pfam" id="PF00588">
    <property type="entry name" value="SpoU_methylase"/>
    <property type="match status" value="1"/>
</dbReference>
<dbReference type="InterPro" id="IPR029028">
    <property type="entry name" value="Alpha/beta_knot_MTases"/>
</dbReference>
<organism evidence="12 13">
    <name type="scientific">Rasamsonia emersonii (strain ATCC 16479 / CBS 393.64 / IMI 116815)</name>
    <dbReference type="NCBI Taxonomy" id="1408163"/>
    <lineage>
        <taxon>Eukaryota</taxon>
        <taxon>Fungi</taxon>
        <taxon>Dikarya</taxon>
        <taxon>Ascomycota</taxon>
        <taxon>Pezizomycotina</taxon>
        <taxon>Eurotiomycetes</taxon>
        <taxon>Eurotiomycetidae</taxon>
        <taxon>Eurotiales</taxon>
        <taxon>Trichocomaceae</taxon>
        <taxon>Rasamsonia</taxon>
    </lineage>
</organism>
<dbReference type="GO" id="GO:0003723">
    <property type="term" value="F:RNA binding"/>
    <property type="evidence" value="ECO:0007669"/>
    <property type="project" value="InterPro"/>
</dbReference>
<dbReference type="InterPro" id="IPR047182">
    <property type="entry name" value="MRM1"/>
</dbReference>